<proteinExistence type="predicted"/>
<evidence type="ECO:0000313" key="4">
    <source>
        <dbReference type="EnsemblPlants" id="MELO3C025312.2.1"/>
    </source>
</evidence>
<evidence type="ECO:0000256" key="1">
    <source>
        <dbReference type="SAM" id="MobiDB-lite"/>
    </source>
</evidence>
<dbReference type="eggNOG" id="ENOG502QUXM">
    <property type="taxonomic scope" value="Eukaryota"/>
</dbReference>
<dbReference type="Gramene" id="MELO3C025312.2.1">
    <property type="protein sequence ID" value="MELO3C025312.2.1"/>
    <property type="gene ID" value="MELO3C025312.2"/>
</dbReference>
<evidence type="ECO:0000259" key="2">
    <source>
        <dbReference type="Pfam" id="PF06075"/>
    </source>
</evidence>
<dbReference type="Pfam" id="PF21647">
    <property type="entry name" value="DUF6857"/>
    <property type="match status" value="1"/>
</dbReference>
<feature type="compositionally biased region" description="Low complexity" evidence="1">
    <location>
        <begin position="281"/>
        <end position="297"/>
    </location>
</feature>
<feature type="region of interest" description="Disordered" evidence="1">
    <location>
        <begin position="148"/>
        <end position="303"/>
    </location>
</feature>
<reference evidence="5" key="3">
    <citation type="submission" date="2025-05" db="UniProtKB">
        <authorList>
            <consortium name="RefSeq"/>
        </authorList>
    </citation>
    <scope>NUCLEOTIDE SEQUENCE [LARGE SCALE GENOMIC DNA]</scope>
</reference>
<reference evidence="6" key="2">
    <citation type="submission" date="2025-04" db="UniProtKB">
        <authorList>
            <consortium name="RefSeq"/>
        </authorList>
    </citation>
    <scope>IDENTIFICATION</scope>
</reference>
<protein>
    <submittedName>
        <fullName evidence="6">Uncharacterized protein LOC103501535</fullName>
    </submittedName>
</protein>
<dbReference type="OrthoDB" id="1918502at2759"/>
<accession>A0A1S3CJ34</accession>
<dbReference type="Pfam" id="PF06075">
    <property type="entry name" value="DUF936"/>
    <property type="match status" value="1"/>
</dbReference>
<name>A0A1S3CJ34_CUCME</name>
<dbReference type="InParanoid" id="A0A1S3CJ34"/>
<evidence type="ECO:0000313" key="6">
    <source>
        <dbReference type="RefSeq" id="XP_008463359.1"/>
    </source>
</evidence>
<feature type="domain" description="DUF936" evidence="2">
    <location>
        <begin position="4"/>
        <end position="119"/>
    </location>
</feature>
<sequence>MASLTPGILLKLLQAMNSNTRVTGDHRSALLQVIGIVPALAGSELWPNRGFYIQLSDSLNSTYVSLSERETDLILSNRLHLGQFVYVDRFEFDTPIPRVCGIRPIPGRQASVGSPELLIARISASKREFVIQPVMESDQSADPIAALSSNQKLEEPQIKESKSNSKTGNGRGRQALAPRDNLQIENKGSTEETKAPHKPQRYSSPAGGKRSMSVGKKNVPVVERDPSPAGKGKRSASPVPSKTVVPSLVAAREENRVSSKEAAIIVPSRYRQPSPNGRRQASPSVRRASLSPARRLSGGLKVSPLLAVADSASKKKMNNIAAGISKVSEALVGSAKSNRKSWDDQSTASSTSEEQRDGGVSKNKPDLQAILRTQAAISRRLSDANDHRPKSEEAQRKERKKSFSPSECEVPDERKFSGLGITVHDKKWTDGSVLVDAAPPNLVKLAKDAMQRRDIASIAAAEALEEAISTESIIRSLSMFSELSSTHKTGDLLHVVDQFFIIYNDVVKSTEIAESLFASRSGNKKPSIINSPERSKPAQPASLWVDAALATNLEIVSLLTGQDNSPATILRKSVSKNQTMEGSSLPNSNMVQWTRGHEMKETVELAMELQSEMKLWFLKFVEDSLDAGSKVFSESSGDAVKTSPPIPNRGSIASVLSQLKRVNDWLDRVVSKRDDPLKEKVERLKRKIYGFVIQNVDC</sequence>
<dbReference type="AlphaFoldDB" id="A0A1S3CJ34"/>
<dbReference type="InterPro" id="IPR010341">
    <property type="entry name" value="DUF936_pln"/>
</dbReference>
<dbReference type="PANTHER" id="PTHR31928">
    <property type="entry name" value="EXPRESSED PROTEIN"/>
    <property type="match status" value="1"/>
</dbReference>
<dbReference type="InterPro" id="IPR048297">
    <property type="entry name" value="DUF936_dom_pln"/>
</dbReference>
<dbReference type="Proteomes" id="UP001652600">
    <property type="component" value="Chromosome 2"/>
</dbReference>
<evidence type="ECO:0000259" key="3">
    <source>
        <dbReference type="Pfam" id="PF21647"/>
    </source>
</evidence>
<dbReference type="InterPro" id="IPR049172">
    <property type="entry name" value="DUF6857_pln"/>
</dbReference>
<feature type="compositionally biased region" description="Basic and acidic residues" evidence="1">
    <location>
        <begin position="152"/>
        <end position="163"/>
    </location>
</feature>
<feature type="region of interest" description="Disordered" evidence="1">
    <location>
        <begin position="336"/>
        <end position="411"/>
    </location>
</feature>
<dbReference type="KEGG" id="cmo:103501535"/>
<feature type="compositionally biased region" description="Basic and acidic residues" evidence="1">
    <location>
        <begin position="380"/>
        <end position="396"/>
    </location>
</feature>
<feature type="compositionally biased region" description="Basic and acidic residues" evidence="1">
    <location>
        <begin position="353"/>
        <end position="365"/>
    </location>
</feature>
<dbReference type="EnsemblPlants" id="MELO3C025312.2.1">
    <property type="protein sequence ID" value="MELO3C025312.2.1"/>
    <property type="gene ID" value="MELO3C025312.2"/>
</dbReference>
<dbReference type="RefSeq" id="XP_008463359.1">
    <property type="nucleotide sequence ID" value="XM_008465137.2"/>
</dbReference>
<keyword evidence="5" id="KW-1185">Reference proteome</keyword>
<reference evidence="4" key="1">
    <citation type="submission" date="2023-03" db="UniProtKB">
        <authorList>
            <consortium name="EnsemblPlants"/>
        </authorList>
    </citation>
    <scope>IDENTIFICATION</scope>
</reference>
<organism evidence="5 6">
    <name type="scientific">Cucumis melo</name>
    <name type="common">Muskmelon</name>
    <dbReference type="NCBI Taxonomy" id="3656"/>
    <lineage>
        <taxon>Eukaryota</taxon>
        <taxon>Viridiplantae</taxon>
        <taxon>Streptophyta</taxon>
        <taxon>Embryophyta</taxon>
        <taxon>Tracheophyta</taxon>
        <taxon>Spermatophyta</taxon>
        <taxon>Magnoliopsida</taxon>
        <taxon>eudicotyledons</taxon>
        <taxon>Gunneridae</taxon>
        <taxon>Pentapetalae</taxon>
        <taxon>rosids</taxon>
        <taxon>fabids</taxon>
        <taxon>Cucurbitales</taxon>
        <taxon>Cucurbitaceae</taxon>
        <taxon>Benincaseae</taxon>
        <taxon>Cucumis</taxon>
    </lineage>
</organism>
<gene>
    <name evidence="6" type="primary">LOC103501535</name>
    <name evidence="4" type="synonym">103501535</name>
</gene>
<feature type="domain" description="DUF6857" evidence="3">
    <location>
        <begin position="422"/>
        <end position="697"/>
    </location>
</feature>
<dbReference type="PANTHER" id="PTHR31928:SF3">
    <property type="entry name" value="EXPRESSED PROTEIN"/>
    <property type="match status" value="1"/>
</dbReference>
<evidence type="ECO:0000313" key="5">
    <source>
        <dbReference type="Proteomes" id="UP001652600"/>
    </source>
</evidence>
<dbReference type="GeneID" id="103501535"/>